<organism evidence="2 3">
    <name type="scientific">Humisphaera borealis</name>
    <dbReference type="NCBI Taxonomy" id="2807512"/>
    <lineage>
        <taxon>Bacteria</taxon>
        <taxon>Pseudomonadati</taxon>
        <taxon>Planctomycetota</taxon>
        <taxon>Phycisphaerae</taxon>
        <taxon>Tepidisphaerales</taxon>
        <taxon>Tepidisphaeraceae</taxon>
        <taxon>Humisphaera</taxon>
    </lineage>
</organism>
<dbReference type="AlphaFoldDB" id="A0A7M2X222"/>
<dbReference type="RefSeq" id="WP_206294951.1">
    <property type="nucleotide sequence ID" value="NZ_CP063458.1"/>
</dbReference>
<reference evidence="2 3" key="1">
    <citation type="submission" date="2020-10" db="EMBL/GenBank/DDBJ databases">
        <title>Wide distribution of Phycisphaera-like planctomycetes from WD2101 soil group in peatlands and genome analysis of the first cultivated representative.</title>
        <authorList>
            <person name="Dedysh S.N."/>
            <person name="Beletsky A.V."/>
            <person name="Ivanova A."/>
            <person name="Kulichevskaya I.S."/>
            <person name="Suzina N.E."/>
            <person name="Philippov D.A."/>
            <person name="Rakitin A.L."/>
            <person name="Mardanov A.V."/>
            <person name="Ravin N.V."/>
        </authorList>
    </citation>
    <scope>NUCLEOTIDE SEQUENCE [LARGE SCALE GENOMIC DNA]</scope>
    <source>
        <strain evidence="2 3">M1803</strain>
    </source>
</reference>
<dbReference type="CDD" id="cd04301">
    <property type="entry name" value="NAT_SF"/>
    <property type="match status" value="1"/>
</dbReference>
<protein>
    <submittedName>
        <fullName evidence="2">GNAT family N-acetyltransferase</fullName>
    </submittedName>
</protein>
<dbReference type="SUPFAM" id="SSF55729">
    <property type="entry name" value="Acyl-CoA N-acyltransferases (Nat)"/>
    <property type="match status" value="1"/>
</dbReference>
<dbReference type="InterPro" id="IPR016181">
    <property type="entry name" value="Acyl_CoA_acyltransferase"/>
</dbReference>
<accession>A0A7M2X222</accession>
<dbReference type="InterPro" id="IPR000182">
    <property type="entry name" value="GNAT_dom"/>
</dbReference>
<dbReference type="Proteomes" id="UP000593765">
    <property type="component" value="Chromosome"/>
</dbReference>
<gene>
    <name evidence="2" type="ORF">IPV69_09910</name>
</gene>
<dbReference type="Gene3D" id="3.40.630.30">
    <property type="match status" value="1"/>
</dbReference>
<proteinExistence type="predicted"/>
<keyword evidence="3" id="KW-1185">Reference proteome</keyword>
<dbReference type="EMBL" id="CP063458">
    <property type="protein sequence ID" value="QOV91649.1"/>
    <property type="molecule type" value="Genomic_DNA"/>
</dbReference>
<sequence length="149" mass="17699">MAQADIIIADEKLIPQAVEIYNAIFRPRREVDFFKRRFMGRYNCLTLIAKMDDKPVGFWIGFELKPGMFYHWMGGVLPNVRRHGVARQLLEAQQAWSKDHGYEYLRCECMNEQREFMHFMIAMGFDIVGMRWDSTYASNMLVFEKNLLE</sequence>
<evidence type="ECO:0000313" key="3">
    <source>
        <dbReference type="Proteomes" id="UP000593765"/>
    </source>
</evidence>
<dbReference type="GO" id="GO:0016747">
    <property type="term" value="F:acyltransferase activity, transferring groups other than amino-acyl groups"/>
    <property type="evidence" value="ECO:0007669"/>
    <property type="project" value="InterPro"/>
</dbReference>
<dbReference type="KEGG" id="hbs:IPV69_09910"/>
<dbReference type="PROSITE" id="PS51186">
    <property type="entry name" value="GNAT"/>
    <property type="match status" value="1"/>
</dbReference>
<name>A0A7M2X222_9BACT</name>
<feature type="domain" description="N-acetyltransferase" evidence="1">
    <location>
        <begin position="4"/>
        <end position="148"/>
    </location>
</feature>
<evidence type="ECO:0000259" key="1">
    <source>
        <dbReference type="PROSITE" id="PS51186"/>
    </source>
</evidence>
<evidence type="ECO:0000313" key="2">
    <source>
        <dbReference type="EMBL" id="QOV91649.1"/>
    </source>
</evidence>
<dbReference type="Pfam" id="PF00583">
    <property type="entry name" value="Acetyltransf_1"/>
    <property type="match status" value="1"/>
</dbReference>